<dbReference type="Proteomes" id="UP000027135">
    <property type="component" value="Unassembled WGS sequence"/>
</dbReference>
<gene>
    <name evidence="1" type="ORF">L798_05881</name>
</gene>
<accession>A0A067RIB0</accession>
<dbReference type="AlphaFoldDB" id="A0A067RIB0"/>
<reference evidence="1 2" key="1">
    <citation type="journal article" date="2014" name="Nat. Commun.">
        <title>Molecular traces of alternative social organization in a termite genome.</title>
        <authorList>
            <person name="Terrapon N."/>
            <person name="Li C."/>
            <person name="Robertson H.M."/>
            <person name="Ji L."/>
            <person name="Meng X."/>
            <person name="Booth W."/>
            <person name="Chen Z."/>
            <person name="Childers C.P."/>
            <person name="Glastad K.M."/>
            <person name="Gokhale K."/>
            <person name="Gowin J."/>
            <person name="Gronenberg W."/>
            <person name="Hermansen R.A."/>
            <person name="Hu H."/>
            <person name="Hunt B.G."/>
            <person name="Huylmans A.K."/>
            <person name="Khalil S.M."/>
            <person name="Mitchell R.D."/>
            <person name="Munoz-Torres M.C."/>
            <person name="Mustard J.A."/>
            <person name="Pan H."/>
            <person name="Reese J.T."/>
            <person name="Scharf M.E."/>
            <person name="Sun F."/>
            <person name="Vogel H."/>
            <person name="Xiao J."/>
            <person name="Yang W."/>
            <person name="Yang Z."/>
            <person name="Yang Z."/>
            <person name="Zhou J."/>
            <person name="Zhu J."/>
            <person name="Brent C.S."/>
            <person name="Elsik C.G."/>
            <person name="Goodisman M.A."/>
            <person name="Liberles D.A."/>
            <person name="Roe R.M."/>
            <person name="Vargo E.L."/>
            <person name="Vilcinskas A."/>
            <person name="Wang J."/>
            <person name="Bornberg-Bauer E."/>
            <person name="Korb J."/>
            <person name="Zhang G."/>
            <person name="Liebig J."/>
        </authorList>
    </citation>
    <scope>NUCLEOTIDE SEQUENCE [LARGE SCALE GENOMIC DNA]</scope>
    <source>
        <tissue evidence="1">Whole organism</tissue>
    </source>
</reference>
<dbReference type="InParanoid" id="A0A067RIB0"/>
<proteinExistence type="predicted"/>
<keyword evidence="2" id="KW-1185">Reference proteome</keyword>
<organism evidence="1 2">
    <name type="scientific">Zootermopsis nevadensis</name>
    <name type="common">Dampwood termite</name>
    <dbReference type="NCBI Taxonomy" id="136037"/>
    <lineage>
        <taxon>Eukaryota</taxon>
        <taxon>Metazoa</taxon>
        <taxon>Ecdysozoa</taxon>
        <taxon>Arthropoda</taxon>
        <taxon>Hexapoda</taxon>
        <taxon>Insecta</taxon>
        <taxon>Pterygota</taxon>
        <taxon>Neoptera</taxon>
        <taxon>Polyneoptera</taxon>
        <taxon>Dictyoptera</taxon>
        <taxon>Blattodea</taxon>
        <taxon>Blattoidea</taxon>
        <taxon>Termitoidae</taxon>
        <taxon>Termopsidae</taxon>
        <taxon>Zootermopsis</taxon>
    </lineage>
</organism>
<name>A0A067RIB0_ZOONE</name>
<protein>
    <submittedName>
        <fullName evidence="1">Uncharacterized protein</fullName>
    </submittedName>
</protein>
<dbReference type="EMBL" id="KK852665">
    <property type="protein sequence ID" value="KDR19001.1"/>
    <property type="molecule type" value="Genomic_DNA"/>
</dbReference>
<sequence length="105" mass="11004">MVGVVNEVVKPLGPTCKGAEKKVAVELLPVGAKLLLVAFGGLALEMYGRNWKGCVAGSRCCNWRLHSAGPPFVPPLLLRDLPSGLGNSLAVGCQLAADRHVELMA</sequence>
<evidence type="ECO:0000313" key="2">
    <source>
        <dbReference type="Proteomes" id="UP000027135"/>
    </source>
</evidence>
<evidence type="ECO:0000313" key="1">
    <source>
        <dbReference type="EMBL" id="KDR19001.1"/>
    </source>
</evidence>